<feature type="compositionally biased region" description="Basic and acidic residues" evidence="7">
    <location>
        <begin position="3701"/>
        <end position="3710"/>
    </location>
</feature>
<proteinExistence type="predicted"/>
<evidence type="ECO:0000259" key="8">
    <source>
        <dbReference type="Pfam" id="PF17213"/>
    </source>
</evidence>
<feature type="domain" description="HYDIN/VesB/CFA65-like Ig-like" evidence="9">
    <location>
        <begin position="845"/>
        <end position="933"/>
    </location>
</feature>
<dbReference type="GO" id="GO:0003341">
    <property type="term" value="P:cilium movement"/>
    <property type="evidence" value="ECO:0007669"/>
    <property type="project" value="TreeGrafter"/>
</dbReference>
<name>A0A154PQ37_DUFNO</name>
<dbReference type="EMBL" id="KQ435007">
    <property type="protein sequence ID" value="KZC13514.1"/>
    <property type="molecule type" value="Genomic_DNA"/>
</dbReference>
<feature type="domain" description="Hydin adenylate kinase-like" evidence="8">
    <location>
        <begin position="2014"/>
        <end position="2138"/>
    </location>
</feature>
<keyword evidence="3" id="KW-0963">Cytoplasm</keyword>
<evidence type="ECO:0000313" key="11">
    <source>
        <dbReference type="Proteomes" id="UP000076502"/>
    </source>
</evidence>
<dbReference type="Gene3D" id="2.60.40.10">
    <property type="entry name" value="Immunoglobulins"/>
    <property type="match status" value="18"/>
</dbReference>
<evidence type="ECO:0000313" key="10">
    <source>
        <dbReference type="EMBL" id="KZC13514.1"/>
    </source>
</evidence>
<reference evidence="10 11" key="1">
    <citation type="submission" date="2015-07" db="EMBL/GenBank/DDBJ databases">
        <title>The genome of Dufourea novaeangliae.</title>
        <authorList>
            <person name="Pan H."/>
            <person name="Kapheim K."/>
        </authorList>
    </citation>
    <scope>NUCLEOTIDE SEQUENCE [LARGE SCALE GENOMIC DNA]</scope>
    <source>
        <strain evidence="10">0120121106</strain>
        <tissue evidence="10">Whole body</tissue>
    </source>
</reference>
<organism evidence="10 11">
    <name type="scientific">Dufourea novaeangliae</name>
    <name type="common">Sweat bee</name>
    <dbReference type="NCBI Taxonomy" id="178035"/>
    <lineage>
        <taxon>Eukaryota</taxon>
        <taxon>Metazoa</taxon>
        <taxon>Ecdysozoa</taxon>
        <taxon>Arthropoda</taxon>
        <taxon>Hexapoda</taxon>
        <taxon>Insecta</taxon>
        <taxon>Pterygota</taxon>
        <taxon>Neoptera</taxon>
        <taxon>Endopterygota</taxon>
        <taxon>Hymenoptera</taxon>
        <taxon>Apocrita</taxon>
        <taxon>Aculeata</taxon>
        <taxon>Apoidea</taxon>
        <taxon>Anthophila</taxon>
        <taxon>Halictidae</taxon>
        <taxon>Rophitinae</taxon>
        <taxon>Dufourea</taxon>
    </lineage>
</organism>
<evidence type="ECO:0000256" key="4">
    <source>
        <dbReference type="ARBA" id="ARBA00023069"/>
    </source>
</evidence>
<dbReference type="InterPro" id="IPR033768">
    <property type="entry name" value="Hydin_ADK"/>
</dbReference>
<protein>
    <submittedName>
        <fullName evidence="10">Hydrocephalus-inducing protein</fullName>
    </submittedName>
</protein>
<feature type="domain" description="HYDIN/VesB/CFA65-like Ig-like" evidence="9">
    <location>
        <begin position="245"/>
        <end position="334"/>
    </location>
</feature>
<evidence type="ECO:0000256" key="3">
    <source>
        <dbReference type="ARBA" id="ARBA00022490"/>
    </source>
</evidence>
<keyword evidence="11" id="KW-1185">Reference proteome</keyword>
<dbReference type="Pfam" id="PF22544">
    <property type="entry name" value="HYDIN_VesB_CFA65-like_Ig"/>
    <property type="match status" value="4"/>
</dbReference>
<feature type="region of interest" description="Disordered" evidence="7">
    <location>
        <begin position="3664"/>
        <end position="3715"/>
    </location>
</feature>
<feature type="compositionally biased region" description="Polar residues" evidence="7">
    <location>
        <begin position="2635"/>
        <end position="2647"/>
    </location>
</feature>
<dbReference type="STRING" id="178035.A0A154PQ37"/>
<dbReference type="InterPro" id="IPR033305">
    <property type="entry name" value="Hydin-like"/>
</dbReference>
<feature type="region of interest" description="Disordered" evidence="7">
    <location>
        <begin position="2083"/>
        <end position="2136"/>
    </location>
</feature>
<evidence type="ECO:0000256" key="6">
    <source>
        <dbReference type="SAM" id="Coils"/>
    </source>
</evidence>
<feature type="region of interest" description="Disordered" evidence="7">
    <location>
        <begin position="3021"/>
        <end position="3057"/>
    </location>
</feature>
<evidence type="ECO:0000256" key="5">
    <source>
        <dbReference type="ARBA" id="ARBA00023273"/>
    </source>
</evidence>
<feature type="compositionally biased region" description="Basic residues" evidence="7">
    <location>
        <begin position="3033"/>
        <end position="3054"/>
    </location>
</feature>
<dbReference type="InterPro" id="IPR013783">
    <property type="entry name" value="Ig-like_fold"/>
</dbReference>
<dbReference type="OrthoDB" id="7614299at2759"/>
<feature type="compositionally biased region" description="Polar residues" evidence="7">
    <location>
        <begin position="2087"/>
        <end position="2100"/>
    </location>
</feature>
<dbReference type="GO" id="GO:1904158">
    <property type="term" value="P:axonemal central apparatus assembly"/>
    <property type="evidence" value="ECO:0007669"/>
    <property type="project" value="TreeGrafter"/>
</dbReference>
<evidence type="ECO:0000256" key="1">
    <source>
        <dbReference type="ARBA" id="ARBA00004138"/>
    </source>
</evidence>
<feature type="region of interest" description="Disordered" evidence="7">
    <location>
        <begin position="1253"/>
        <end position="1310"/>
    </location>
</feature>
<feature type="coiled-coil region" evidence="6">
    <location>
        <begin position="2279"/>
        <end position="2306"/>
    </location>
</feature>
<dbReference type="PANTHER" id="PTHR23053">
    <property type="entry name" value="DLEC1 DELETED IN LUNG AND ESOPHAGEAL CANCER 1"/>
    <property type="match status" value="1"/>
</dbReference>
<feature type="region of interest" description="Disordered" evidence="7">
    <location>
        <begin position="3427"/>
        <end position="3449"/>
    </location>
</feature>
<feature type="domain" description="HYDIN/VesB/CFA65-like Ig-like" evidence="9">
    <location>
        <begin position="507"/>
        <end position="606"/>
    </location>
</feature>
<keyword evidence="5" id="KW-0966">Cell projection</keyword>
<feature type="compositionally biased region" description="Basic residues" evidence="7">
    <location>
        <begin position="2361"/>
        <end position="2389"/>
    </location>
</feature>
<gene>
    <name evidence="10" type="ORF">WN55_05066</name>
</gene>
<feature type="domain" description="HYDIN/VesB/CFA65-like Ig-like" evidence="9">
    <location>
        <begin position="4440"/>
        <end position="4522"/>
    </location>
</feature>
<dbReference type="Pfam" id="PF17213">
    <property type="entry name" value="Hydin_ADK"/>
    <property type="match status" value="1"/>
</dbReference>
<accession>A0A154PQ37</accession>
<dbReference type="PANTHER" id="PTHR23053:SF0">
    <property type="entry name" value="HYDROCEPHALUS-INDUCING PROTEIN HOMOLOG"/>
    <property type="match status" value="1"/>
</dbReference>
<feature type="non-terminal residue" evidence="10">
    <location>
        <position position="1"/>
    </location>
</feature>
<evidence type="ECO:0000259" key="9">
    <source>
        <dbReference type="Pfam" id="PF22544"/>
    </source>
</evidence>
<sequence>RKPEPEICNVRCPPLGCPRGPCPGMCCSGGYCDSCCISKMPCCPPPPSRPRCRAPPLCWLKAYAKSVGYPPESCLSPQNACNRQKSGCLPPQNCCPPKFCTTSTPPSEFMRQMLMTTEERTEFILKSKYKHDLSLYSKCLDRSFDVTPSIVVFQKFKSGEVFNVIMTVRNVSQVSRYLKTSCNLNPFFSIENRGLFSTMIAPGLANSYNVKFSPEKERDYLYRLTFLTNTGEIVVPIIAIGPRGILDFPDQIELPSTAVKISSTKTIFVRNVGTAPAVFNLYSDNPCFWIEPSKGRIEEEETLQFTVHFLSKKAGDFEGKLFLEYETGGKLEIVLRGSAQNCLIRLGRGCVRMEETYLGLSRSKTLTIHNGSDYIVTYKWMLLKDIDADEQRKEEYRNLFHLVYKTELIRCTDLVHYNVCLPDIHQLVYQRIYADEIESLKKETFQYSHISFKLTPEEGEIWPQSSTSVTIFYYALEVGELNSTAYLEVTGRENRIPLNLCGTGKGPYFRFNVHTIDMRNVYLCSVENFEIVVANKGHIPGTLIYKPKPTDFGGSIEITPSTLSLGPDEHTAIILRFTSNRKGDFVERLDFIVKESLEVHSLHIKGSIVFPKLYFDKESLEFCNTPLGFSRKHEVSLNNLSPVPVSFSATIANDGHQTCLTQEEFAKALTKPSFPSDPREFIVTPQSGVVPAGSSLKLKVVYTANIVREGHTKMEIDLWDSDSDALALPITFSGAVTSLTIVPKEITNRFCFLNQPTTETFNIVNASDLDGYFYLLPQRVSDDPPVIYSLSTNQGIVKAHQTKTVSVTVIARILGQQTVTINMLTMGENSTNVACTINYVGQGPLVSTEPTALNLGEVPVLQDKTTNFLVINDSPIPAQFSVSTVQSSHLLWTVNPHSGCLEPNESIKIDVTLRLHDVGKFFDRIVLVFVNSQMVSVELRAIGIGCSVVFEPEIFPVFDWGFLLSHQTIHRTITLTNYSSNAYQIIWSNKPEIQFNRGQLIGPETSKFQVKPSVLEIPSEGKTVVQCELFWKENECLMENWYVFGKPSTSSKRELIGTSLFKCTLTEPQIFFDKKELLFRVDISTDDNKFHQTEELLVTNRSKLDVHARLSIKPPFHILNDEKVYVQSMRTVLIDGDATKIHLFFSFDSNNLYSRNYTEALRFEYDEHPNQDKIACKGFVNFPNLVLEPANFTVNCQLGSSAEKILTLTNDGPVSVVYKFLWMEDSIDVERDTHTYHECTMRTQEATKLLTPDAPVSAVTNEDTSISDRQNGGGDGMIRSIPPPTNSPVSETHAQKLDNTDDNNTDENNCTVSDNELREFLLPMVGKYFKQDVGLTAFELLTDEPPKTHFINTVLEIIPREGIVPPYTVQHVHVGFHGFKRFQMKATAICQISQGPTEQVQIFARSDEIQFLINTEKIDFGEQVFLESNHKMLILKNNSRTAFDYKITGLDSAYDKRIDRFNINPLIVEPHVGSVEPHSFVEFHLEHRTTILGPIDHRFQLEIGHLMPLTITVNAFGSFPQVFPCIPQRNLHEERTIEVEYIAIQSLNDEYLINKLNVTTNDWPECNLVEEQSNLPEDLVEILIGEEWSVVSYEEIFPRVVDIEMAVERHLARELVDGNSYILIQYAARRKNEPIPHLFSSVYVIDMHHVIVEQVTEYSTRIINYGPWNVNMRMQKSQENNHIEKTDIVVQLKKQPNLMVGDSAILRVTWHPTREKYGERCTRVIHTVYIEVIRGCTIPITIKGTVTYPYVTVNTKFLDFQKVLVGECLVMCVQITNEGLVNCKWKTKLSCVRKGKQEKSPFYVEYESNQCAPGQTKILRCYSEMKLNILVKNSFEAQTVTLTGRGVEKTLNIIDPVIRFLPVVPYTYIQEVLFTIENPCDYPVEFFWHHLDDSFQVEDQVIKALLDYYRVEEILLPPRMPGESLPANLIKFYYDLVDGMSRVRSIERFEEAEHLENVDEHGNKTSYAESLHDTSNFRDKMGDPVRELFESIERKSNPLNDLPDPAKSTKKVCIIFHGAPFTNYQETACRSARMLQVPVLSIDKAITEAIALGRNDYSIALREIIDEAYQRYTEAYETYKERLDVQSARQTNETDSNTTRSEPKEKRNRRAKMKSPVSEKSVSRKGKSKKAAETEVSNAQEKVILLRLPEEPDPLMEFNKVPTAERLETLDPLSRYEYKIQAILQLERILGLNTTANKSPRDKTNAKTVEKSARKKVHDTFPGISLDMLVEALAKRLSEEDFKRGFVLESLENNFLRNSPVETLLILLRIVGHVEYFLFVTFLNTMANYNRKVDELRQEYERTIGLSKRIQDIDEMSLSEYDLLDDDDKKMYLKAILPAKREKASLRRARFAERMMERGKKKEVRGHVSRSKTPKGKGKEKSTKRKQTGNKRSASSKPASSKRETTSGRTKSKDSSRRGKIRLRDSLEDEIEETIVEQHRKSQKELNVTGKETISNEIREVMVAMDQYYSNLSAMEGIIRNWDPVKKIVEPSVTVKTKAPRSAKSKDTGRDAVSNIQTDVNKFQLWYVKASDPWQNCIYDMVVAQMGENVLAKHALQAERTPKPNLTSELYSVLTSRSVQKRDRQVLGDAYQLVSITPAPDILSVSGSTQVTDLTVSENRAGTRRTNRRQKRGSSSKTDDQSLVTATMENTNTSNASFTEGLLEEPLKPRWILQPNETQTFKVRFQPKETGLYDEIYAVTIADGNNVTYEVNINGVADIPRLDMNPESIFDKFQSEGTKLDIELDQKQISFGSILLYRREFQTLTIRNKNGIEISWSLEPEESLDPQITFAPNRNAIKPWDEQKIEFCYHGVNVTRIIKTQTMIFKAFLYENDDPIFTEVVRLSGQTYDVSVDIDHANPIDLKRIKVNVPSSGLFTMRNRGNYEVQFVIIMKTKEELAKLNLPINLRKNLEVLPSSGTILPNSERVVEVVIVTKTELTLREAQILKCHLVDNNKETTIVAEIPLAVSFDAYYTRFRVYPYPSVDFGTMALCTEKTMYLNIENTGKFTLRYTIRISRSHPSMLYRNQMSNEGSRKKKSLTARTTASKKSKKSVKLKKTEIKAQNKPEQLIVGPMTISKTEGDVGVGQTESIAVTCRPEFVGSQDEKIMVLVNDTSPEDSNGKEITLLVLSLVPSVDFEDFDSMFQENHVVDYIQDSDCPKEIGSHTVFARQETCLYFRYVSVTTTHTTCFKLYNRNIVPANVEVLFIPDSRTLKTAKSDTFVVEPRSEEVLPSSYKTFAVSFTPATIETFHGTLEVTILLPPHLADEKLFIKVIGESCVPEVVITEPMHGKRENITLNFARTLVNETGSKQFALENVGFIKAKVIIEIDEDQDSVFTFEIAPETKDLLRIVDSNCYEPNDRCTVVRLKPGNVARFKVRFSPTDISRYTGKIRVFIVDNPYENMAINLEGESYMEPIILEGLEFEETKRRSKEENQASMHKGRKLSSRQASMASVRPSSTFAASLSYVLDYGLCHVSKMYTQMFKITNKSADRWFRFQWNAHPNIVFVPSIGHIKFQTCKEIVATFLASEPVNYSNTRIECIVCEILVTQPNDDTAWDDRQTEVRWEILHPDLLEQPKETKTLTKKIVQPAPEPQTDIVPGTGKCIQVLLNATVAFTEYSCPIQEIHFKDTLMFQTRGYRFTVSNLGLVNTQYVWKISMDEQYPTRYMGDSPNATCRPRTAENSRSRPNSRSFRGIFSATSEQPRHRNDDGTGKNGGDCGNLFTRRCTPALSDTFELKPPSTRPSDLFSSTAGLSERTTDSWLEGDDMPFSIYPEEGSIPPRESVEFTLKFSPVDVFYYKAYLKCGLENLRPEQSDLSILVTARSLLPYCHFDVEDSDYVTSGRRDPTRPSPLGSVAEDPTLWQNIRVIEFKVVGVGETHVKNFHLINPTMDNYCFTWKDQTCRTVDEISNFHCTVPEGIAERGKQTDLAFTFLAENVGVYESFWLFSIKRYNLECHFLVVGIVTEPSVHLLTVHVKLKPTILGYTVHDSIRLLNDESFDIPFRILEESLYSEGKYQKLTVTPMTGILASKTEQSLWVEYHPTQLGEFHFSIQCAVRLMKSSLTVFVAASVYEIVSSVSYSIATGKIVQPYTDKENVVDLGKLILKVPINVKFDIGNSGKTTFYYAWNLGMTPEISCRNAYNLEMHQKQGYVSSKSRSICNLTVTAFQRTVIKNHCIANGPTYRFLLNATSKKIAVQFSFDRYDFGPCYVQQTNGITYRTELCVTNSEDVPVIVECNFEEQPHLSVDLNAISEALSARSTIVIPIVFRPLKETKYHEYLVFKLNSIRLVNPRDKLIDVGGVPVAKSVVRKVPVVNEGRSPVDVKFDLIKNLSAYGAYRERERSLSVKQTEEYILQMEKASVVETKRSWTLDTQLQTGEPRLSDVLTIEPSSNIILRPNKRIDVVMRFKPTARMKNFAGKVGLQTSSVILPLFMVHGSCVGAEFQLNRTHFSFGTVVEGCTRKSKVVLMNIGDLGARFKWNTSKLPADFTINPASGYCSPGMDVNFVIKFQPSQQRSLIEGVAIIEIEKYTPLSIKITGGCCTLPEPMETVFFTSVVRQQETQAINVTNSANLTWSLKPEVTGDYFFVDNALHVPAKGFGSCMVTYAPLVMNTEDTRHTGTLLIKLPDEGTPLIYSLRGSSLPPEVLAKIHRKFPAKTKYTELLPVHNWLDKQQRFSCKIEPVKPSSVKLNHIPVFDFSGNDSIDIPSNSHRDYRAVFYSYEEYNFHFKVTFTNEDNEYQFYEIEYDVTKPEVLETIKLSTSVRSQVCHCLKLDNPLKGDAITYTTDCQEPFIIIRDLPKTVRPLSHEHITIQYCPMLQTEETVVLLDIYCQELGHFPYELRLKAAPAVPEKVTRVSAILGAACTFPLFVINYTKRNAQFTIQIDNDCFTSRRQIEIAEFSNGKIEVTYEPCCIETITAKLTASSKTAGNFVFPLIGACFLPKPTGPYIITQKSSISLSFKNVFKDTKTFNFFVDVPAIFATEIQSATLDPKQVYIKVSILENKEEEFMEEKYPVTGKLLIYCTDNNLSNINWIYYLRGVSE</sequence>
<comment type="subcellular location">
    <subcellularLocation>
        <location evidence="1">Cell projection</location>
        <location evidence="1">Cilium</location>
    </subcellularLocation>
    <subcellularLocation>
        <location evidence="2">Cytoplasm</location>
    </subcellularLocation>
</comment>
<keyword evidence="4" id="KW-0969">Cilium</keyword>
<feature type="compositionally biased region" description="Basic residues" evidence="7">
    <location>
        <begin position="2622"/>
        <end position="2634"/>
    </location>
</feature>
<dbReference type="Proteomes" id="UP000076502">
    <property type="component" value="Unassembled WGS sequence"/>
</dbReference>
<dbReference type="Pfam" id="PF14874">
    <property type="entry name" value="PapD-like"/>
    <property type="match status" value="1"/>
</dbReference>
<feature type="compositionally biased region" description="Polar residues" evidence="7">
    <location>
        <begin position="1258"/>
        <end position="1270"/>
    </location>
</feature>
<evidence type="ECO:0000256" key="2">
    <source>
        <dbReference type="ARBA" id="ARBA00004496"/>
    </source>
</evidence>
<feature type="compositionally biased region" description="Basic and acidic residues" evidence="7">
    <location>
        <begin position="2401"/>
        <end position="2425"/>
    </location>
</feature>
<keyword evidence="6" id="KW-0175">Coiled coil</keyword>
<dbReference type="GO" id="GO:0005930">
    <property type="term" value="C:axoneme"/>
    <property type="evidence" value="ECO:0007669"/>
    <property type="project" value="TreeGrafter"/>
</dbReference>
<dbReference type="InterPro" id="IPR053879">
    <property type="entry name" value="HYDIN_VesB_CFA65-like_Ig"/>
</dbReference>
<feature type="region of interest" description="Disordered" evidence="7">
    <location>
        <begin position="2615"/>
        <end position="2647"/>
    </location>
</feature>
<evidence type="ECO:0000256" key="7">
    <source>
        <dbReference type="SAM" id="MobiDB-lite"/>
    </source>
</evidence>
<feature type="region of interest" description="Disordered" evidence="7">
    <location>
        <begin position="2354"/>
        <end position="2425"/>
    </location>
</feature>